<dbReference type="CDD" id="cd12797">
    <property type="entry name" value="M23_peptidase"/>
    <property type="match status" value="1"/>
</dbReference>
<dbReference type="PANTHER" id="PTHR45661:SF3">
    <property type="entry name" value="IG-LIKE DOMAIN-CONTAINING PROTEIN"/>
    <property type="match status" value="1"/>
</dbReference>
<dbReference type="InterPro" id="IPR011055">
    <property type="entry name" value="Dup_hybrid_motif"/>
</dbReference>
<reference evidence="3 4" key="1">
    <citation type="journal article" date="2020" name="mSystems">
        <title>Defining Genomic and Predicted Metabolic Features of the Acetobacterium Genus.</title>
        <authorList>
            <person name="Ross D.E."/>
            <person name="Marshall C.W."/>
            <person name="Gulliver D."/>
            <person name="May H.D."/>
            <person name="Norman R.S."/>
        </authorList>
    </citation>
    <scope>NUCLEOTIDE SEQUENCE [LARGE SCALE GENOMIC DNA]</scope>
    <source>
        <strain evidence="3 4">DSM 9173</strain>
    </source>
</reference>
<dbReference type="InterPro" id="IPR003961">
    <property type="entry name" value="FN3_dom"/>
</dbReference>
<dbReference type="Pfam" id="PF13306">
    <property type="entry name" value="LRR_5"/>
    <property type="match status" value="2"/>
</dbReference>
<protein>
    <submittedName>
        <fullName evidence="3">Leucine-rich repeat protein</fullName>
    </submittedName>
</protein>
<dbReference type="RefSeq" id="WP_148603625.1">
    <property type="nucleotide sequence ID" value="NZ_RXYB01000010.1"/>
</dbReference>
<keyword evidence="4" id="KW-1185">Reference proteome</keyword>
<comment type="caution">
    <text evidence="3">The sequence shown here is derived from an EMBL/GenBank/DDBJ whole genome shotgun (WGS) entry which is preliminary data.</text>
</comment>
<dbReference type="Pfam" id="PF01551">
    <property type="entry name" value="Peptidase_M23"/>
    <property type="match status" value="1"/>
</dbReference>
<dbReference type="PROSITE" id="PS50853">
    <property type="entry name" value="FN3"/>
    <property type="match status" value="1"/>
</dbReference>
<evidence type="ECO:0000259" key="2">
    <source>
        <dbReference type="PROSITE" id="PS50853"/>
    </source>
</evidence>
<dbReference type="InterPro" id="IPR053139">
    <property type="entry name" value="Surface_bspA-like"/>
</dbReference>
<gene>
    <name evidence="3" type="ORF">GH807_13220</name>
</gene>
<dbReference type="EMBL" id="WJBB01000019">
    <property type="protein sequence ID" value="MBC3798004.1"/>
    <property type="molecule type" value="Genomic_DNA"/>
</dbReference>
<dbReference type="SUPFAM" id="SSF52058">
    <property type="entry name" value="L domain-like"/>
    <property type="match status" value="1"/>
</dbReference>
<name>A0ABR6WNT2_9FIRM</name>
<evidence type="ECO:0000256" key="1">
    <source>
        <dbReference type="SAM" id="SignalP"/>
    </source>
</evidence>
<evidence type="ECO:0000313" key="3">
    <source>
        <dbReference type="EMBL" id="MBC3798004.1"/>
    </source>
</evidence>
<dbReference type="Gene3D" id="3.80.10.10">
    <property type="entry name" value="Ribonuclease Inhibitor"/>
    <property type="match status" value="2"/>
</dbReference>
<dbReference type="InterPro" id="IPR016047">
    <property type="entry name" value="M23ase_b-sheet_dom"/>
</dbReference>
<feature type="signal peptide" evidence="1">
    <location>
        <begin position="1"/>
        <end position="31"/>
    </location>
</feature>
<feature type="chain" id="PRO_5047248566" evidence="1">
    <location>
        <begin position="32"/>
        <end position="667"/>
    </location>
</feature>
<dbReference type="Proteomes" id="UP000653358">
    <property type="component" value="Unassembled WGS sequence"/>
</dbReference>
<proteinExistence type="predicted"/>
<dbReference type="PANTHER" id="PTHR45661">
    <property type="entry name" value="SURFACE ANTIGEN"/>
    <property type="match status" value="1"/>
</dbReference>
<dbReference type="SUPFAM" id="SSF49265">
    <property type="entry name" value="Fibronectin type III"/>
    <property type="match status" value="1"/>
</dbReference>
<organism evidence="3 4">
    <name type="scientific">Acetobacterium tundrae</name>
    <dbReference type="NCBI Taxonomy" id="132932"/>
    <lineage>
        <taxon>Bacteria</taxon>
        <taxon>Bacillati</taxon>
        <taxon>Bacillota</taxon>
        <taxon>Clostridia</taxon>
        <taxon>Eubacteriales</taxon>
        <taxon>Eubacteriaceae</taxon>
        <taxon>Acetobacterium</taxon>
    </lineage>
</organism>
<sequence>MNILKMSKPNLLLVGLMMIAIFLCFYSPVNAAQEGDYTYTVTNGESQITKYTGGGGSVTVPSTLGGAPVTTIGIQAFWRCTSINSVAIPQSVNRICDGAFLECTSLTSVNLPEGLTFIDNETFYGCGSLKSIIIPQSVKSIGINAFYCCYQLAGDLVVPKGVTDIGDLAFYSCTNLKNASIPDTVKTIGAQAFWGCSGLTNITVPQSVTIVGWGCFGSNSNLSILKFCSATTVISIDPLGFRETIPTSTKIIGYSTSTAKDYAIKYGQAFEAIDSAPLPGAMTVSVKPTTYSNEDVVINWATATNATQYSIKVINAICQPGVPDQVYNYTVTGNSVNIGKLPVGSYFVQMTPYNSAGAGPASSSVYFSVNILPIPGSTTVTATKPLFSTNENVVLNWTAATNASQYQVIVWPYSELILGTRVYDSITTDNFKDIGKLPDGNYLVGVIPSNSSGAGPTGYISLSVNTKVENLSSPVLPVDKNLGSWYGLTYQNHEKITHENGSISYDKCQYYAIDINRSNSDSWDADKGQEIRAIDSGTLTTAESGLVQISHDKPLVLKNGVIIKTWNSLYGHLQLKSGITKGMYVNKGDVIGYISNINVPDGNNHLHFSIFKKYSTDINDAISPFWLSGDYDTNGISGSFIYADDPSGTRLPAGLYEDRIFRAVPTS</sequence>
<keyword evidence="1" id="KW-0732">Signal</keyword>
<dbReference type="SUPFAM" id="SSF51261">
    <property type="entry name" value="Duplicated hybrid motif"/>
    <property type="match status" value="1"/>
</dbReference>
<feature type="domain" description="Fibronectin type-III" evidence="2">
    <location>
        <begin position="374"/>
        <end position="469"/>
    </location>
</feature>
<dbReference type="InterPro" id="IPR036116">
    <property type="entry name" value="FN3_sf"/>
</dbReference>
<dbReference type="Gene3D" id="2.70.70.10">
    <property type="entry name" value="Glucose Permease (Domain IIA)"/>
    <property type="match status" value="1"/>
</dbReference>
<evidence type="ECO:0000313" key="4">
    <source>
        <dbReference type="Proteomes" id="UP000653358"/>
    </source>
</evidence>
<accession>A0ABR6WNT2</accession>
<dbReference type="InterPro" id="IPR032675">
    <property type="entry name" value="LRR_dom_sf"/>
</dbReference>
<dbReference type="InterPro" id="IPR026906">
    <property type="entry name" value="LRR_5"/>
</dbReference>